<keyword evidence="1" id="KW-0378">Hydrolase</keyword>
<sequence>MEQPHTEPHAKRHKSNGPDEDDGGAPTGPPMMYNGHGEYAAAMQQQQEQQQQYAQQQQQQQQQAGADAYANGGAGRPAQVRLGGLAPSRPAVVLHAGGAAAAPASGGQFRSIGANTHHPHPVPTAHHPAHPHGAPGGTGPNTMAALAAAMPMGGVHMAAAPPGGAPINVQGMQQLQQPQQQPGMPGAYGVPGGAMALPPGFGMAPQQLMGHPGLLPGMHQQPGLMGAGGMMMYGGGSESQQDMLGRRAIPGMRPNVLMSQPTQEEEGEDEDAAEEVLQQVEKISAKLTGALGKINQRMQGIVPALGPDGMPDTSRPLVSTADIAVAVGSQDVANRLKPYQLVGINYLLQLASQEVGGAILADEMGLGKTAQTCVYMACLKTLLQDPGPHLVVVPASLLENWQRELASWSPGLKVVTYYGPSRERTRHRIKRKWERILAGQDPGPDSEDDEAEPEIRIGADGYREDDEAADPTEEEEVDEDDDHGGAAPVIRQKGKGGGCGGLFDVMLTTYTLWEREGANYSIDRSFLSKWPWSHVVMDEAHALKNSSSTRSKKLRKVAGLAATRIMLTGTPLQNDLEELHALLAFLLPAIFTTGDGADALAEQVAEAARPGAPRDLETQARLVERMKALLQPFILRRLKSEVADQLVAKQQHILQLDMVPPQRALYESTIASMRDEVHKEVTEAAAAAAAGGGRGRGRGRPRRGAAAKAVAEAEASPGMLSPAQIKGHLDMSRLSSSRVQHIFTQLRKIAQHPLLVRAKYNQEQIQELAHISATRGLFGGAPTVERCLQELSSYSDHQIHGFALTHHKLLEKYILPQDSILASAKVKMLDELLPKLKEKSSRVLLFSQWTTVLDLLEWYLSLRGHQYCRLDGSTNVDERLKLVDAFNAPDSPYFVFLLSTRAGGQGLNLTGADTVILHDVDFNPQIDRQAEDRAHRLGQTRTVTVYRLITRGTVDSNIQAIAERKLALDHAVLGDVTVEGAAAGRGRGRGRGRGGVSAAEAKHMAEILSALLVPADGHGAAPTDGHGAGAGTSSGGAAEQQQHQQQQQYHPQQQQQQPMGGVPGMPGAVSVAGMAPIPGMPGVQQQQPYQQQQQYAQYQQQGIPGMPGVPQ</sequence>
<dbReference type="OrthoDB" id="1738433at2759"/>
<dbReference type="PROSITE" id="PS51194">
    <property type="entry name" value="HELICASE_CTER"/>
    <property type="match status" value="1"/>
</dbReference>
<comment type="caution">
    <text evidence="5">The sequence shown here is derived from an EMBL/GenBank/DDBJ whole genome shotgun (WGS) entry which is preliminary data.</text>
</comment>
<feature type="region of interest" description="Disordered" evidence="2">
    <location>
        <begin position="1015"/>
        <end position="1111"/>
    </location>
</feature>
<evidence type="ECO:0000256" key="2">
    <source>
        <dbReference type="SAM" id="MobiDB-lite"/>
    </source>
</evidence>
<dbReference type="Gene3D" id="3.40.50.10810">
    <property type="entry name" value="Tandem AAA-ATPase domain"/>
    <property type="match status" value="2"/>
</dbReference>
<dbReference type="PANTHER" id="PTHR10799">
    <property type="entry name" value="SNF2/RAD54 HELICASE FAMILY"/>
    <property type="match status" value="1"/>
</dbReference>
<feature type="region of interest" description="Disordered" evidence="2">
    <location>
        <begin position="435"/>
        <end position="492"/>
    </location>
</feature>
<keyword evidence="6" id="KW-1185">Reference proteome</keyword>
<name>A0A836B3J6_9CHLO</name>
<evidence type="ECO:0000313" key="6">
    <source>
        <dbReference type="Proteomes" id="UP000613740"/>
    </source>
</evidence>
<feature type="region of interest" description="Disordered" evidence="2">
    <location>
        <begin position="102"/>
        <end position="137"/>
    </location>
</feature>
<feature type="domain" description="Helicase C-terminal" evidence="4">
    <location>
        <begin position="828"/>
        <end position="979"/>
    </location>
</feature>
<dbReference type="GO" id="GO:0005524">
    <property type="term" value="F:ATP binding"/>
    <property type="evidence" value="ECO:0007669"/>
    <property type="project" value="InterPro"/>
</dbReference>
<feature type="compositionally biased region" description="Low complexity" evidence="2">
    <location>
        <begin position="1035"/>
        <end position="1058"/>
    </location>
</feature>
<evidence type="ECO:0000259" key="4">
    <source>
        <dbReference type="PROSITE" id="PS51194"/>
    </source>
</evidence>
<organism evidence="5 6">
    <name type="scientific">Chlamydomonas schloesseri</name>
    <dbReference type="NCBI Taxonomy" id="2026947"/>
    <lineage>
        <taxon>Eukaryota</taxon>
        <taxon>Viridiplantae</taxon>
        <taxon>Chlorophyta</taxon>
        <taxon>core chlorophytes</taxon>
        <taxon>Chlorophyceae</taxon>
        <taxon>CS clade</taxon>
        <taxon>Chlamydomonadales</taxon>
        <taxon>Chlamydomonadaceae</taxon>
        <taxon>Chlamydomonas</taxon>
    </lineage>
</organism>
<dbReference type="PROSITE" id="PS51192">
    <property type="entry name" value="HELICASE_ATP_BIND_1"/>
    <property type="match status" value="1"/>
</dbReference>
<dbReference type="InterPro" id="IPR001650">
    <property type="entry name" value="Helicase_C-like"/>
</dbReference>
<dbReference type="Pfam" id="PF00176">
    <property type="entry name" value="SNF2-rel_dom"/>
    <property type="match status" value="1"/>
</dbReference>
<gene>
    <name evidence="5" type="ORF">HYH02_008231</name>
</gene>
<evidence type="ECO:0000256" key="1">
    <source>
        <dbReference type="ARBA" id="ARBA00022801"/>
    </source>
</evidence>
<dbReference type="SMART" id="SM00490">
    <property type="entry name" value="HELICc"/>
    <property type="match status" value="1"/>
</dbReference>
<dbReference type="GO" id="GO:0016787">
    <property type="term" value="F:hydrolase activity"/>
    <property type="evidence" value="ECO:0007669"/>
    <property type="project" value="UniProtKB-KW"/>
</dbReference>
<dbReference type="AlphaFoldDB" id="A0A836B3J6"/>
<dbReference type="Pfam" id="PF00271">
    <property type="entry name" value="Helicase_C"/>
    <property type="match status" value="1"/>
</dbReference>
<feature type="region of interest" description="Disordered" evidence="2">
    <location>
        <begin position="1"/>
        <end position="82"/>
    </location>
</feature>
<dbReference type="CDD" id="cd18793">
    <property type="entry name" value="SF2_C_SNF"/>
    <property type="match status" value="1"/>
</dbReference>
<dbReference type="InterPro" id="IPR049730">
    <property type="entry name" value="SNF2/RAD54-like_C"/>
</dbReference>
<evidence type="ECO:0008006" key="7">
    <source>
        <dbReference type="Google" id="ProtNLM"/>
    </source>
</evidence>
<protein>
    <recommendedName>
        <fullName evidence="7">SNF2 family DNA-dependent ATPase</fullName>
    </recommendedName>
</protein>
<dbReference type="SUPFAM" id="SSF52540">
    <property type="entry name" value="P-loop containing nucleoside triphosphate hydrolases"/>
    <property type="match status" value="2"/>
</dbReference>
<feature type="compositionally biased region" description="Low complexity" evidence="2">
    <location>
        <begin position="39"/>
        <end position="71"/>
    </location>
</feature>
<evidence type="ECO:0000259" key="3">
    <source>
        <dbReference type="PROSITE" id="PS51192"/>
    </source>
</evidence>
<dbReference type="SMART" id="SM00487">
    <property type="entry name" value="DEXDc"/>
    <property type="match status" value="1"/>
</dbReference>
<feature type="region of interest" description="Disordered" evidence="2">
    <location>
        <begin position="687"/>
        <end position="706"/>
    </location>
</feature>
<feature type="compositionally biased region" description="Basic residues" evidence="2">
    <location>
        <begin position="695"/>
        <end position="705"/>
    </location>
</feature>
<dbReference type="InterPro" id="IPR014001">
    <property type="entry name" value="Helicase_ATP-bd"/>
</dbReference>
<dbReference type="Gene3D" id="3.40.50.300">
    <property type="entry name" value="P-loop containing nucleotide triphosphate hydrolases"/>
    <property type="match status" value="1"/>
</dbReference>
<proteinExistence type="predicted"/>
<feature type="domain" description="Helicase ATP-binding" evidence="3">
    <location>
        <begin position="349"/>
        <end position="589"/>
    </location>
</feature>
<dbReference type="InterPro" id="IPR038718">
    <property type="entry name" value="SNF2-like_sf"/>
</dbReference>
<feature type="compositionally biased region" description="Low complexity" evidence="2">
    <location>
        <begin position="1084"/>
        <end position="1101"/>
    </location>
</feature>
<evidence type="ECO:0000313" key="5">
    <source>
        <dbReference type="EMBL" id="KAG2446661.1"/>
    </source>
</evidence>
<dbReference type="InterPro" id="IPR000330">
    <property type="entry name" value="SNF2_N"/>
</dbReference>
<dbReference type="InterPro" id="IPR027417">
    <property type="entry name" value="P-loop_NTPase"/>
</dbReference>
<reference evidence="5" key="1">
    <citation type="journal article" date="2020" name="bioRxiv">
        <title>Comparative genomics of Chlamydomonas.</title>
        <authorList>
            <person name="Craig R.J."/>
            <person name="Hasan A.R."/>
            <person name="Ness R.W."/>
            <person name="Keightley P.D."/>
        </authorList>
    </citation>
    <scope>NUCLEOTIDE SEQUENCE</scope>
    <source>
        <strain evidence="5">CCAP 11/173</strain>
    </source>
</reference>
<dbReference type="EMBL" id="JAEHOD010000025">
    <property type="protein sequence ID" value="KAG2446661.1"/>
    <property type="molecule type" value="Genomic_DNA"/>
</dbReference>
<dbReference type="CDD" id="cd17919">
    <property type="entry name" value="DEXHc_Snf"/>
    <property type="match status" value="1"/>
</dbReference>
<dbReference type="Proteomes" id="UP000613740">
    <property type="component" value="Unassembled WGS sequence"/>
</dbReference>
<feature type="compositionally biased region" description="Acidic residues" evidence="2">
    <location>
        <begin position="463"/>
        <end position="482"/>
    </location>
</feature>
<accession>A0A836B3J6</accession>